<dbReference type="NCBIfam" id="TIGR02727">
    <property type="entry name" value="MTHFS_bact"/>
    <property type="match status" value="1"/>
</dbReference>
<organism evidence="6 7">
    <name type="scientific">Pontibacillus marinus BH030004 = DSM 16465</name>
    <dbReference type="NCBI Taxonomy" id="1385511"/>
    <lineage>
        <taxon>Bacteria</taxon>
        <taxon>Bacillati</taxon>
        <taxon>Bacillota</taxon>
        <taxon>Bacilli</taxon>
        <taxon>Bacillales</taxon>
        <taxon>Bacillaceae</taxon>
        <taxon>Pontibacillus</taxon>
    </lineage>
</organism>
<dbReference type="STRING" id="1385511.GCA_000425225_01749"/>
<dbReference type="SUPFAM" id="SSF100950">
    <property type="entry name" value="NagB/RpiA/CoA transferase-like"/>
    <property type="match status" value="1"/>
</dbReference>
<dbReference type="PANTHER" id="PTHR23407:SF1">
    <property type="entry name" value="5-FORMYLTETRAHYDROFOLATE CYCLO-LIGASE"/>
    <property type="match status" value="1"/>
</dbReference>
<dbReference type="eggNOG" id="COG0212">
    <property type="taxonomic scope" value="Bacteria"/>
</dbReference>
<dbReference type="RefSeq" id="WP_027448612.1">
    <property type="nucleotide sequence ID" value="NZ_AVPF01000045.1"/>
</dbReference>
<keyword evidence="5" id="KW-0479">Metal-binding</keyword>
<comment type="similarity">
    <text evidence="1 5">Belongs to the 5-formyltetrahydrofolate cyclo-ligase family.</text>
</comment>
<evidence type="ECO:0000256" key="5">
    <source>
        <dbReference type="RuleBase" id="RU361279"/>
    </source>
</evidence>
<dbReference type="AlphaFoldDB" id="A0A0A5G1U0"/>
<comment type="catalytic activity">
    <reaction evidence="5">
        <text>(6S)-5-formyl-5,6,7,8-tetrahydrofolate + ATP = (6R)-5,10-methenyltetrahydrofolate + ADP + phosphate</text>
        <dbReference type="Rhea" id="RHEA:10488"/>
        <dbReference type="ChEBI" id="CHEBI:30616"/>
        <dbReference type="ChEBI" id="CHEBI:43474"/>
        <dbReference type="ChEBI" id="CHEBI:57455"/>
        <dbReference type="ChEBI" id="CHEBI:57457"/>
        <dbReference type="ChEBI" id="CHEBI:456216"/>
        <dbReference type="EC" id="6.3.3.2"/>
    </reaction>
</comment>
<dbReference type="EMBL" id="AVPF01000045">
    <property type="protein sequence ID" value="KGX85025.1"/>
    <property type="molecule type" value="Genomic_DNA"/>
</dbReference>
<evidence type="ECO:0000256" key="1">
    <source>
        <dbReference type="ARBA" id="ARBA00010638"/>
    </source>
</evidence>
<dbReference type="Proteomes" id="UP000030403">
    <property type="component" value="Unassembled WGS sequence"/>
</dbReference>
<feature type="binding site" evidence="4">
    <location>
        <begin position="4"/>
        <end position="8"/>
    </location>
    <ligand>
        <name>ATP</name>
        <dbReference type="ChEBI" id="CHEBI:30616"/>
    </ligand>
</feature>
<evidence type="ECO:0000313" key="7">
    <source>
        <dbReference type="Proteomes" id="UP000030403"/>
    </source>
</evidence>
<dbReference type="PIRSF" id="PIRSF006806">
    <property type="entry name" value="FTHF_cligase"/>
    <property type="match status" value="1"/>
</dbReference>
<keyword evidence="7" id="KW-1185">Reference proteome</keyword>
<gene>
    <name evidence="6" type="ORF">N783_15525</name>
</gene>
<feature type="binding site" evidence="4">
    <location>
        <position position="55"/>
    </location>
    <ligand>
        <name>substrate</name>
    </ligand>
</feature>
<evidence type="ECO:0000256" key="3">
    <source>
        <dbReference type="ARBA" id="ARBA00022840"/>
    </source>
</evidence>
<comment type="caution">
    <text evidence="6">The sequence shown here is derived from an EMBL/GenBank/DDBJ whole genome shotgun (WGS) entry which is preliminary data.</text>
</comment>
<dbReference type="PANTHER" id="PTHR23407">
    <property type="entry name" value="ATPASE INHIBITOR/5-FORMYLTETRAHYDROFOLATE CYCLO-LIGASE"/>
    <property type="match status" value="1"/>
</dbReference>
<dbReference type="GO" id="GO:0030272">
    <property type="term" value="F:5-formyltetrahydrofolate cyclo-ligase activity"/>
    <property type="evidence" value="ECO:0007669"/>
    <property type="project" value="UniProtKB-EC"/>
</dbReference>
<evidence type="ECO:0000313" key="6">
    <source>
        <dbReference type="EMBL" id="KGX85025.1"/>
    </source>
</evidence>
<proteinExistence type="inferred from homology"/>
<feature type="binding site" evidence="4">
    <location>
        <position position="50"/>
    </location>
    <ligand>
        <name>substrate</name>
    </ligand>
</feature>
<evidence type="ECO:0000256" key="4">
    <source>
        <dbReference type="PIRSR" id="PIRSR006806-1"/>
    </source>
</evidence>
<keyword evidence="5" id="KW-0460">Magnesium</keyword>
<dbReference type="Pfam" id="PF01812">
    <property type="entry name" value="5-FTHF_cyc-lig"/>
    <property type="match status" value="1"/>
</dbReference>
<keyword evidence="3 4" id="KW-0067">ATP-binding</keyword>
<dbReference type="GO" id="GO:0005524">
    <property type="term" value="F:ATP binding"/>
    <property type="evidence" value="ECO:0007669"/>
    <property type="project" value="UniProtKB-KW"/>
</dbReference>
<protein>
    <recommendedName>
        <fullName evidence="5">5-formyltetrahydrofolate cyclo-ligase</fullName>
        <ecNumber evidence="5">6.3.3.2</ecNumber>
    </recommendedName>
</protein>
<dbReference type="GO" id="GO:0035999">
    <property type="term" value="P:tetrahydrofolate interconversion"/>
    <property type="evidence" value="ECO:0007669"/>
    <property type="project" value="TreeGrafter"/>
</dbReference>
<evidence type="ECO:0000256" key="2">
    <source>
        <dbReference type="ARBA" id="ARBA00022741"/>
    </source>
</evidence>
<dbReference type="InterPro" id="IPR002698">
    <property type="entry name" value="FTHF_cligase"/>
</dbReference>
<comment type="cofactor">
    <cofactor evidence="5">
        <name>Mg(2+)</name>
        <dbReference type="ChEBI" id="CHEBI:18420"/>
    </cofactor>
</comment>
<reference evidence="6 7" key="1">
    <citation type="submission" date="2013-08" db="EMBL/GenBank/DDBJ databases">
        <authorList>
            <person name="Huang J."/>
            <person name="Wang G."/>
        </authorList>
    </citation>
    <scope>NUCLEOTIDE SEQUENCE [LARGE SCALE GENOMIC DNA]</scope>
    <source>
        <strain evidence="6 7">BH030004</strain>
    </source>
</reference>
<keyword evidence="2 4" id="KW-0547">Nucleotide-binding</keyword>
<dbReference type="OrthoDB" id="9801938at2"/>
<name>A0A0A5G1U0_9BACI</name>
<dbReference type="Gene3D" id="3.40.50.10420">
    <property type="entry name" value="NagB/RpiA/CoA transferase-like"/>
    <property type="match status" value="1"/>
</dbReference>
<dbReference type="EC" id="6.3.3.2" evidence="5"/>
<dbReference type="GO" id="GO:0046872">
    <property type="term" value="F:metal ion binding"/>
    <property type="evidence" value="ECO:0007669"/>
    <property type="project" value="UniProtKB-KW"/>
</dbReference>
<dbReference type="InterPro" id="IPR024185">
    <property type="entry name" value="FTHF_cligase-like_sf"/>
</dbReference>
<dbReference type="InterPro" id="IPR037171">
    <property type="entry name" value="NagB/RpiA_transferase-like"/>
</dbReference>
<dbReference type="GO" id="GO:0009396">
    <property type="term" value="P:folic acid-containing compound biosynthetic process"/>
    <property type="evidence" value="ECO:0007669"/>
    <property type="project" value="TreeGrafter"/>
</dbReference>
<sequence length="186" mass="21337">MGTKKDLRTKGKDILSNLVGTERESKVINIHKALLNTSSYQNAKVIGCTISQEHEIDTKPIIEQAWKDGKTIAVPKCNAKQKELTFRKLTSFEELETVYFGLKEPKEEETEVVTKERIDLMLVPGLMFDQRGYRIGYGGGFYDRYLEYFNQTTIALATEEQLMNQVPNDPFDIPVQHLITELGLRY</sequence>
<accession>A0A0A5G1U0</accession>
<feature type="binding site" evidence="4">
    <location>
        <begin position="134"/>
        <end position="142"/>
    </location>
    <ligand>
        <name>ATP</name>
        <dbReference type="ChEBI" id="CHEBI:30616"/>
    </ligand>
</feature>